<reference evidence="3 4" key="1">
    <citation type="submission" date="2024-04" db="EMBL/GenBank/DDBJ databases">
        <title>Tritrichomonas musculus Genome.</title>
        <authorList>
            <person name="Alves-Ferreira E."/>
            <person name="Grigg M."/>
            <person name="Lorenzi H."/>
            <person name="Galac M."/>
        </authorList>
    </citation>
    <scope>NUCLEOTIDE SEQUENCE [LARGE SCALE GENOMIC DNA]</scope>
    <source>
        <strain evidence="3 4">EAF2021</strain>
    </source>
</reference>
<dbReference type="PRINTS" id="PR00069">
    <property type="entry name" value="ALDKETRDTASE"/>
</dbReference>
<keyword evidence="1" id="KW-0560">Oxidoreductase</keyword>
<proteinExistence type="predicted"/>
<dbReference type="Pfam" id="PF00248">
    <property type="entry name" value="Aldo_ket_red"/>
    <property type="match status" value="1"/>
</dbReference>
<dbReference type="EMBL" id="JAPFFF010000013">
    <property type="protein sequence ID" value="KAK8871550.1"/>
    <property type="molecule type" value="Genomic_DNA"/>
</dbReference>
<keyword evidence="4" id="KW-1185">Reference proteome</keyword>
<dbReference type="PANTHER" id="PTHR43364">
    <property type="entry name" value="NADH-SPECIFIC METHYLGLYOXAL REDUCTASE-RELATED"/>
    <property type="match status" value="1"/>
</dbReference>
<dbReference type="Gene3D" id="3.20.20.100">
    <property type="entry name" value="NADP-dependent oxidoreductase domain"/>
    <property type="match status" value="1"/>
</dbReference>
<dbReference type="InterPro" id="IPR023210">
    <property type="entry name" value="NADP_OxRdtase_dom"/>
</dbReference>
<dbReference type="CDD" id="cd19079">
    <property type="entry name" value="AKR_EcYajO-like"/>
    <property type="match status" value="1"/>
</dbReference>
<dbReference type="InterPro" id="IPR050523">
    <property type="entry name" value="AKR_Detox_Biosynth"/>
</dbReference>
<evidence type="ECO:0000313" key="4">
    <source>
        <dbReference type="Proteomes" id="UP001470230"/>
    </source>
</evidence>
<dbReference type="InterPro" id="IPR020471">
    <property type="entry name" value="AKR"/>
</dbReference>
<dbReference type="SUPFAM" id="SSF51430">
    <property type="entry name" value="NAD(P)-linked oxidoreductase"/>
    <property type="match status" value="1"/>
</dbReference>
<evidence type="ECO:0000256" key="1">
    <source>
        <dbReference type="ARBA" id="ARBA00023002"/>
    </source>
</evidence>
<dbReference type="Proteomes" id="UP001470230">
    <property type="component" value="Unassembled WGS sequence"/>
</dbReference>
<accession>A0ABR2J0W6</accession>
<gene>
    <name evidence="3" type="ORF">M9Y10_007282</name>
</gene>
<protein>
    <recommendedName>
        <fullName evidence="2">NADP-dependent oxidoreductase domain-containing protein</fullName>
    </recommendedName>
</protein>
<dbReference type="PANTHER" id="PTHR43364:SF4">
    <property type="entry name" value="NAD(P)-LINKED OXIDOREDUCTASE SUPERFAMILY PROTEIN"/>
    <property type="match status" value="1"/>
</dbReference>
<organism evidence="3 4">
    <name type="scientific">Tritrichomonas musculus</name>
    <dbReference type="NCBI Taxonomy" id="1915356"/>
    <lineage>
        <taxon>Eukaryota</taxon>
        <taxon>Metamonada</taxon>
        <taxon>Parabasalia</taxon>
        <taxon>Tritrichomonadida</taxon>
        <taxon>Tritrichomonadidae</taxon>
        <taxon>Tritrichomonas</taxon>
    </lineage>
</organism>
<dbReference type="InterPro" id="IPR036812">
    <property type="entry name" value="NAD(P)_OxRdtase_dom_sf"/>
</dbReference>
<evidence type="ECO:0000259" key="2">
    <source>
        <dbReference type="Pfam" id="PF00248"/>
    </source>
</evidence>
<name>A0ABR2J0W6_9EUKA</name>
<comment type="caution">
    <text evidence="3">The sequence shown here is derived from an EMBL/GenBank/DDBJ whole genome shotgun (WGS) entry which is preliminary data.</text>
</comment>
<sequence>MEYIKLGNSDLKVSKVCLGCMSYGIQQGDNGTWILPYEESKEIVNYALSQGINFFDTAMSYQNGGSEECLGKILKECAKRSDVIIATKISPKGSNPSKDNVSVRDYVEECLNNSLKRLQVDYIDLYILHWWDFLNPIEEYLECFHKYIQEGKIKYIGISNCCAYQLAKANAIARSKGWEQFVSVQSHYNLIMREDEREMFPLCQEENIAITPYSSLASGRLSRRPGETSKRSQLDAFAKSKYDKTADQDQAIIDRVLELSTKKNVSMTEVSLAWLRYKKTIATIGATKKSHIDSAVKSVKVELNDEEIKYLEEPYVPHSLVGVMAQNTAAHMFGRP</sequence>
<evidence type="ECO:0000313" key="3">
    <source>
        <dbReference type="EMBL" id="KAK8871550.1"/>
    </source>
</evidence>
<feature type="domain" description="NADP-dependent oxidoreductase" evidence="2">
    <location>
        <begin position="15"/>
        <end position="313"/>
    </location>
</feature>